<evidence type="ECO:0000313" key="6">
    <source>
        <dbReference type="RefSeq" id="XP_019616635.1"/>
    </source>
</evidence>
<feature type="coiled-coil region" evidence="2">
    <location>
        <begin position="232"/>
        <end position="306"/>
    </location>
</feature>
<gene>
    <name evidence="7" type="primary">LOC109464145</name>
    <name evidence="6" type="synonym">LOC109464133</name>
</gene>
<evidence type="ECO:0000313" key="5">
    <source>
        <dbReference type="Proteomes" id="UP000515135"/>
    </source>
</evidence>
<evidence type="ECO:0000313" key="7">
    <source>
        <dbReference type="RefSeq" id="XP_019616645.1"/>
    </source>
</evidence>
<name>A0A6P4XJD7_BRABE</name>
<protein>
    <submittedName>
        <fullName evidence="6 7">Coiled-coil domain-containing protein 63-like</fullName>
    </submittedName>
</protein>
<dbReference type="OrthoDB" id="6766775at2759"/>
<sequence>MPRRHSAGRRSDASEVDDMEGLAESELAKLQRQYRIMEGDRQAYSVESQDLIRRQRAEIDKLQAEQNELFKDLKLSRSKFNKVKDEENKDVLKNLVAAKDEYGSAIEAEKERIAELDIEIRKWERKVDSQRKSMGGSNIGREHEVKVRKQMRVLENRLDRSTKGFNEALTRNAKLREEIDSLRTERARFEQLFKKLDKELKDTRKEIGETIESSTAAYDSRDEAQAKMILLKEKADKDLAQHTQETKELQRVIDHDRKLKEFMGIKTMEREEDEQARAQRIKREMEEAERKKKEAKEESVETYEEAFMKIREVTGEEDLDLLVEKFIETEDRNFALFNYVNEQNNELEKLHDEIEEIQEEIKRFQQQGVSIEQQRQLILKDLEEQSETAGKTANEHDERSKAINKILDQLKAGINSLFDKLSCDRTALQDMLGGTEGVRNDNMMQYLGVIEERTNELLASQAYLMSKDYERPYDPKLNSLLGEGPTKPPPPLQIEPPTTGDDYDSDDSAQPSDEDQRPLTQSELKNRVMKGVIKKEKAAGQKKTFTYDLSGAKDLKQSKSYEKKKGKH</sequence>
<dbReference type="RefSeq" id="XP_019616645.1">
    <property type="nucleotide sequence ID" value="XM_019761086.1"/>
</dbReference>
<dbReference type="GeneID" id="109464145"/>
<evidence type="ECO:0000256" key="2">
    <source>
        <dbReference type="SAM" id="Coils"/>
    </source>
</evidence>
<dbReference type="InterPro" id="IPR049258">
    <property type="entry name" value="ODAD1_CC"/>
</dbReference>
<feature type="domain" description="ODAD1 central coiled coil region" evidence="4">
    <location>
        <begin position="148"/>
        <end position="433"/>
    </location>
</feature>
<feature type="coiled-coil region" evidence="2">
    <location>
        <begin position="27"/>
        <end position="72"/>
    </location>
</feature>
<feature type="coiled-coil region" evidence="2">
    <location>
        <begin position="165"/>
        <end position="206"/>
    </location>
</feature>
<proteinExistence type="predicted"/>
<feature type="region of interest" description="Disordered" evidence="3">
    <location>
        <begin position="475"/>
        <end position="568"/>
    </location>
</feature>
<reference evidence="6 7" key="1">
    <citation type="submission" date="2025-04" db="UniProtKB">
        <authorList>
            <consortium name="RefSeq"/>
        </authorList>
    </citation>
    <scope>IDENTIFICATION</scope>
    <source>
        <tissue evidence="6 7">Gonad</tissue>
    </source>
</reference>
<dbReference type="RefSeq" id="XP_019616635.1">
    <property type="nucleotide sequence ID" value="XM_019761076.1"/>
</dbReference>
<dbReference type="Pfam" id="PF21773">
    <property type="entry name" value="ODAD1_CC"/>
    <property type="match status" value="1"/>
</dbReference>
<feature type="region of interest" description="Disordered" evidence="3">
    <location>
        <begin position="1"/>
        <end position="21"/>
    </location>
</feature>
<dbReference type="PANTHER" id="PTHR21694">
    <property type="entry name" value="COILED-COIL DOMAIN-CONTAINING PROTEIN 63"/>
    <property type="match status" value="1"/>
</dbReference>
<dbReference type="InterPro" id="IPR051876">
    <property type="entry name" value="ODA-DC/CCD"/>
</dbReference>
<organism evidence="5 7">
    <name type="scientific">Branchiostoma belcheri</name>
    <name type="common">Amphioxus</name>
    <dbReference type="NCBI Taxonomy" id="7741"/>
    <lineage>
        <taxon>Eukaryota</taxon>
        <taxon>Metazoa</taxon>
        <taxon>Chordata</taxon>
        <taxon>Cephalochordata</taxon>
        <taxon>Leptocardii</taxon>
        <taxon>Amphioxiformes</taxon>
        <taxon>Branchiostomatidae</taxon>
        <taxon>Branchiostoma</taxon>
    </lineage>
</organism>
<dbReference type="GO" id="GO:0036158">
    <property type="term" value="P:outer dynein arm assembly"/>
    <property type="evidence" value="ECO:0007669"/>
    <property type="project" value="TreeGrafter"/>
</dbReference>
<dbReference type="GO" id="GO:0005930">
    <property type="term" value="C:axoneme"/>
    <property type="evidence" value="ECO:0007669"/>
    <property type="project" value="TreeGrafter"/>
</dbReference>
<feature type="compositionally biased region" description="Basic and acidic residues" evidence="3">
    <location>
        <begin position="551"/>
        <end position="568"/>
    </location>
</feature>
<evidence type="ECO:0000259" key="4">
    <source>
        <dbReference type="Pfam" id="PF21773"/>
    </source>
</evidence>
<dbReference type="PANTHER" id="PTHR21694:SF35">
    <property type="entry name" value="OUTER DYNEIN ARM-DOCKING COMPLEX SUBUNIT 1"/>
    <property type="match status" value="1"/>
</dbReference>
<keyword evidence="5" id="KW-1185">Reference proteome</keyword>
<dbReference type="KEGG" id="bbel:109464133"/>
<keyword evidence="1 2" id="KW-0175">Coiled coil</keyword>
<dbReference type="KEGG" id="bbel:109464145"/>
<feature type="coiled-coil region" evidence="2">
    <location>
        <begin position="340"/>
        <end position="399"/>
    </location>
</feature>
<dbReference type="GeneID" id="109464133"/>
<feature type="coiled-coil region" evidence="2">
    <location>
        <begin position="99"/>
        <end position="133"/>
    </location>
</feature>
<dbReference type="GO" id="GO:0003341">
    <property type="term" value="P:cilium movement"/>
    <property type="evidence" value="ECO:0007669"/>
    <property type="project" value="TreeGrafter"/>
</dbReference>
<evidence type="ECO:0000256" key="1">
    <source>
        <dbReference type="ARBA" id="ARBA00023054"/>
    </source>
</evidence>
<accession>A0A6P4XJD7</accession>
<dbReference type="Proteomes" id="UP000515135">
    <property type="component" value="Unplaced"/>
</dbReference>
<dbReference type="AlphaFoldDB" id="A0A6P4XJD7"/>
<evidence type="ECO:0000256" key="3">
    <source>
        <dbReference type="SAM" id="MobiDB-lite"/>
    </source>
</evidence>